<evidence type="ECO:0000256" key="1">
    <source>
        <dbReference type="ARBA" id="ARBA00004651"/>
    </source>
</evidence>
<feature type="transmembrane region" description="Helical" evidence="10">
    <location>
        <begin position="362"/>
        <end position="381"/>
    </location>
</feature>
<feature type="transmembrane region" description="Helical" evidence="10">
    <location>
        <begin position="315"/>
        <end position="335"/>
    </location>
</feature>
<organism evidence="11 12">
    <name type="scientific">Tissierella pigra</name>
    <dbReference type="NCBI Taxonomy" id="2607614"/>
    <lineage>
        <taxon>Bacteria</taxon>
        <taxon>Bacillati</taxon>
        <taxon>Bacillota</taxon>
        <taxon>Tissierellia</taxon>
        <taxon>Tissierellales</taxon>
        <taxon>Tissierellaceae</taxon>
        <taxon>Tissierella</taxon>
    </lineage>
</organism>
<dbReference type="Pfam" id="PF01554">
    <property type="entry name" value="MatE"/>
    <property type="match status" value="2"/>
</dbReference>
<keyword evidence="5" id="KW-1003">Cell membrane</keyword>
<keyword evidence="8 10" id="KW-0472">Membrane</keyword>
<accession>A0A6N7XKF3</accession>
<dbReference type="AlphaFoldDB" id="A0A6N7XKF3"/>
<dbReference type="GO" id="GO:0005886">
    <property type="term" value="C:plasma membrane"/>
    <property type="evidence" value="ECO:0007669"/>
    <property type="project" value="UniProtKB-SubCell"/>
</dbReference>
<gene>
    <name evidence="11" type="ORF">FYJ83_07250</name>
</gene>
<dbReference type="GO" id="GO:0015297">
    <property type="term" value="F:antiporter activity"/>
    <property type="evidence" value="ECO:0007669"/>
    <property type="project" value="InterPro"/>
</dbReference>
<sequence>MKNNEVAVKNQSKNMFRLLLSYIVPGIAGLLFNSLYIVVDGLFVARMLGREPLAAVTVGVPVVEILLALSMLISVGAGVLISSKNGKGEYKEARGIFNISVRLLAIVSILIAVGALIFIRPIAKMLGATPDIMDLVVEYMKYFFAFSPAFMFSYAMCTWLRNDSQPKLAMFAQIVGALSNVFLDWYFMGPLKMGIGGAALATGLGPVFSMTIMLPHFISKKGNLYFEKIKMDFKIISDMLLKGIPSFAMEFALGITTLCVNIAIGIHMGALGFAAFGIVGYIALIILSLFLGMAEGSQPLISFYHGANEDKNMKVILKISLRISIAIGIIAYLLLFKYTEVPVSIFADNDIELVKAATTATIYYFPALFVSGINILLASYMQSIGHWKESVSISLCRSLILLLPLLLVLPKVLGDNGIWVSVPFAEILTLPIAYILCNPKNSVMAQSSISK</sequence>
<dbReference type="PANTHER" id="PTHR43823:SF3">
    <property type="entry name" value="MULTIDRUG EXPORT PROTEIN MEPA"/>
    <property type="match status" value="1"/>
</dbReference>
<feature type="transmembrane region" description="Helical" evidence="10">
    <location>
        <begin position="194"/>
        <end position="218"/>
    </location>
</feature>
<evidence type="ECO:0000256" key="6">
    <source>
        <dbReference type="ARBA" id="ARBA00022692"/>
    </source>
</evidence>
<feature type="transmembrane region" description="Helical" evidence="10">
    <location>
        <begin position="103"/>
        <end position="122"/>
    </location>
</feature>
<dbReference type="InterPro" id="IPR002528">
    <property type="entry name" value="MATE_fam"/>
</dbReference>
<evidence type="ECO:0000256" key="3">
    <source>
        <dbReference type="ARBA" id="ARBA00022106"/>
    </source>
</evidence>
<evidence type="ECO:0000256" key="5">
    <source>
        <dbReference type="ARBA" id="ARBA00022475"/>
    </source>
</evidence>
<evidence type="ECO:0000256" key="8">
    <source>
        <dbReference type="ARBA" id="ARBA00023136"/>
    </source>
</evidence>
<evidence type="ECO:0000256" key="4">
    <source>
        <dbReference type="ARBA" id="ARBA00022448"/>
    </source>
</evidence>
<evidence type="ECO:0000256" key="7">
    <source>
        <dbReference type="ARBA" id="ARBA00022989"/>
    </source>
</evidence>
<dbReference type="EMBL" id="VUNQ01000012">
    <property type="protein sequence ID" value="MSU01262.1"/>
    <property type="molecule type" value="Genomic_DNA"/>
</dbReference>
<feature type="transmembrane region" description="Helical" evidence="10">
    <location>
        <begin position="418"/>
        <end position="437"/>
    </location>
</feature>
<dbReference type="InterPro" id="IPR045070">
    <property type="entry name" value="MATE_MepA-like"/>
</dbReference>
<keyword evidence="6 10" id="KW-0812">Transmembrane</keyword>
<feature type="transmembrane region" description="Helical" evidence="10">
    <location>
        <begin position="393"/>
        <end position="412"/>
    </location>
</feature>
<feature type="transmembrane region" description="Helical" evidence="10">
    <location>
        <begin position="59"/>
        <end position="82"/>
    </location>
</feature>
<evidence type="ECO:0000256" key="2">
    <source>
        <dbReference type="ARBA" id="ARBA00008417"/>
    </source>
</evidence>
<reference evidence="11 12" key="1">
    <citation type="submission" date="2019-09" db="EMBL/GenBank/DDBJ databases">
        <title>In-depth cultivation of the pig gut microbiome towards novel bacterial diversity and tailored functional studies.</title>
        <authorList>
            <person name="Wylensek D."/>
            <person name="Hitch T.C.A."/>
            <person name="Clavel T."/>
        </authorList>
    </citation>
    <scope>NUCLEOTIDE SEQUENCE [LARGE SCALE GENOMIC DNA]</scope>
    <source>
        <strain evidence="11 12">WCA3-693-APC-4?</strain>
    </source>
</reference>
<feature type="transmembrane region" description="Helical" evidence="10">
    <location>
        <begin position="270"/>
        <end position="294"/>
    </location>
</feature>
<dbReference type="InterPro" id="IPR048279">
    <property type="entry name" value="MdtK-like"/>
</dbReference>
<feature type="transmembrane region" description="Helical" evidence="10">
    <location>
        <begin position="168"/>
        <end position="188"/>
    </location>
</feature>
<protein>
    <recommendedName>
        <fullName evidence="3">Multidrug export protein MepA</fullName>
    </recommendedName>
</protein>
<comment type="caution">
    <text evidence="11">The sequence shown here is derived from an EMBL/GenBank/DDBJ whole genome shotgun (WGS) entry which is preliminary data.</text>
</comment>
<dbReference type="InterPro" id="IPR051327">
    <property type="entry name" value="MATE_MepA_subfamily"/>
</dbReference>
<feature type="transmembrane region" description="Helical" evidence="10">
    <location>
        <begin position="142"/>
        <end position="161"/>
    </location>
</feature>
<name>A0A6N7XKF3_9FIRM</name>
<dbReference type="PANTHER" id="PTHR43823">
    <property type="entry name" value="SPORULATION PROTEIN YKVU"/>
    <property type="match status" value="1"/>
</dbReference>
<comment type="subcellular location">
    <subcellularLocation>
        <location evidence="1">Cell membrane</location>
        <topology evidence="1">Multi-pass membrane protein</topology>
    </subcellularLocation>
</comment>
<feature type="transmembrane region" description="Helical" evidence="10">
    <location>
        <begin position="19"/>
        <end position="39"/>
    </location>
</feature>
<evidence type="ECO:0000313" key="12">
    <source>
        <dbReference type="Proteomes" id="UP000469523"/>
    </source>
</evidence>
<dbReference type="GO" id="GO:0046677">
    <property type="term" value="P:response to antibiotic"/>
    <property type="evidence" value="ECO:0007669"/>
    <property type="project" value="UniProtKB-KW"/>
</dbReference>
<evidence type="ECO:0000256" key="10">
    <source>
        <dbReference type="SAM" id="Phobius"/>
    </source>
</evidence>
<keyword evidence="12" id="KW-1185">Reference proteome</keyword>
<dbReference type="Proteomes" id="UP000469523">
    <property type="component" value="Unassembled WGS sequence"/>
</dbReference>
<dbReference type="PIRSF" id="PIRSF006603">
    <property type="entry name" value="DinF"/>
    <property type="match status" value="1"/>
</dbReference>
<keyword evidence="7 10" id="KW-1133">Transmembrane helix</keyword>
<keyword evidence="9" id="KW-0046">Antibiotic resistance</keyword>
<dbReference type="RefSeq" id="WP_154439675.1">
    <property type="nucleotide sequence ID" value="NZ_VUNQ01000012.1"/>
</dbReference>
<proteinExistence type="inferred from homology"/>
<comment type="similarity">
    <text evidence="2">Belongs to the multi antimicrobial extrusion (MATE) (TC 2.A.66.1) family. MepA subfamily.</text>
</comment>
<evidence type="ECO:0000313" key="11">
    <source>
        <dbReference type="EMBL" id="MSU01262.1"/>
    </source>
</evidence>
<evidence type="ECO:0000256" key="9">
    <source>
        <dbReference type="ARBA" id="ARBA00023251"/>
    </source>
</evidence>
<feature type="transmembrane region" description="Helical" evidence="10">
    <location>
        <begin position="239"/>
        <end position="264"/>
    </location>
</feature>
<keyword evidence="4" id="KW-0813">Transport</keyword>
<dbReference type="GO" id="GO:0042910">
    <property type="term" value="F:xenobiotic transmembrane transporter activity"/>
    <property type="evidence" value="ECO:0007669"/>
    <property type="project" value="InterPro"/>
</dbReference>
<dbReference type="CDD" id="cd13143">
    <property type="entry name" value="MATE_MepA_like"/>
    <property type="match status" value="1"/>
</dbReference>